<dbReference type="AlphaFoldDB" id="A0AB35WQT4"/>
<feature type="transmembrane region" description="Helical" evidence="8">
    <location>
        <begin position="174"/>
        <end position="194"/>
    </location>
</feature>
<dbReference type="PANTHER" id="PTHR30269:SF32">
    <property type="entry name" value="MEMBRANE TRANSPORTER PROTEIN-RELATED"/>
    <property type="match status" value="1"/>
</dbReference>
<keyword evidence="5 8" id="KW-0812">Transmembrane</keyword>
<comment type="subcellular location">
    <subcellularLocation>
        <location evidence="1 8">Cell membrane</location>
        <topology evidence="1 8">Multi-pass membrane protein</topology>
    </subcellularLocation>
</comment>
<organism evidence="9 10">
    <name type="scientific">Pseudomonas auratipiscis</name>
    <dbReference type="NCBI Taxonomy" id="3115853"/>
    <lineage>
        <taxon>Bacteria</taxon>
        <taxon>Pseudomonadati</taxon>
        <taxon>Pseudomonadota</taxon>
        <taxon>Gammaproteobacteria</taxon>
        <taxon>Pseudomonadales</taxon>
        <taxon>Pseudomonadaceae</taxon>
        <taxon>Pseudomonas</taxon>
    </lineage>
</organism>
<feature type="transmembrane region" description="Helical" evidence="8">
    <location>
        <begin position="107"/>
        <end position="124"/>
    </location>
</feature>
<dbReference type="InterPro" id="IPR002781">
    <property type="entry name" value="TM_pro_TauE-like"/>
</dbReference>
<proteinExistence type="inferred from homology"/>
<keyword evidence="6 8" id="KW-1133">Transmembrane helix</keyword>
<dbReference type="EMBL" id="JAZDQP010000003">
    <property type="protein sequence ID" value="MEE1866038.1"/>
    <property type="molecule type" value="Genomic_DNA"/>
</dbReference>
<evidence type="ECO:0000313" key="9">
    <source>
        <dbReference type="EMBL" id="MEE1866038.1"/>
    </source>
</evidence>
<evidence type="ECO:0000256" key="3">
    <source>
        <dbReference type="ARBA" id="ARBA00022448"/>
    </source>
</evidence>
<comment type="similarity">
    <text evidence="2 8">Belongs to the 4-toluene sulfonate uptake permease (TSUP) (TC 2.A.102) family.</text>
</comment>
<dbReference type="Pfam" id="PF01925">
    <property type="entry name" value="TauE"/>
    <property type="match status" value="1"/>
</dbReference>
<feature type="transmembrane region" description="Helical" evidence="8">
    <location>
        <begin position="136"/>
        <end position="162"/>
    </location>
</feature>
<evidence type="ECO:0000256" key="8">
    <source>
        <dbReference type="RuleBase" id="RU363041"/>
    </source>
</evidence>
<dbReference type="GO" id="GO:0005886">
    <property type="term" value="C:plasma membrane"/>
    <property type="evidence" value="ECO:0007669"/>
    <property type="project" value="UniProtKB-SubCell"/>
</dbReference>
<protein>
    <recommendedName>
        <fullName evidence="8">Probable membrane transporter protein</fullName>
    </recommendedName>
</protein>
<evidence type="ECO:0000313" key="10">
    <source>
        <dbReference type="Proteomes" id="UP001307839"/>
    </source>
</evidence>
<evidence type="ECO:0000256" key="7">
    <source>
        <dbReference type="ARBA" id="ARBA00023136"/>
    </source>
</evidence>
<gene>
    <name evidence="9" type="ORF">V0R53_06475</name>
</gene>
<evidence type="ECO:0000256" key="1">
    <source>
        <dbReference type="ARBA" id="ARBA00004651"/>
    </source>
</evidence>
<evidence type="ECO:0000256" key="4">
    <source>
        <dbReference type="ARBA" id="ARBA00022475"/>
    </source>
</evidence>
<name>A0AB35WQT4_9PSED</name>
<dbReference type="Proteomes" id="UP001307839">
    <property type="component" value="Unassembled WGS sequence"/>
</dbReference>
<sequence length="254" mass="26940">MLEVLLQPPVAGASLLVMLLTISAAYVIFGIAGFGTALVAGPVLLRYMPLSQVIPLLVVLDLLASSAKLLRGHRHVVGVELLRLLPFMAIGSVLGITVLLKTNADALLLMMGCFVSAYALYMLIRPLRMLDLSAGWAMPLGIFGGLFGSLFGSGGFLYAIYLNGRIVAKEQVSATQSTLIGISTVLRLSLLVIAGAYADASLLVMAIYLFPAMVVGLWAGGHINLRMSREAFVRLINIIILVSGVTLVSRALLS</sequence>
<keyword evidence="10" id="KW-1185">Reference proteome</keyword>
<comment type="caution">
    <text evidence="9">The sequence shown here is derived from an EMBL/GenBank/DDBJ whole genome shotgun (WGS) entry which is preliminary data.</text>
</comment>
<reference evidence="9 10" key="1">
    <citation type="submission" date="2024-01" db="EMBL/GenBank/DDBJ databases">
        <title>Unpublished Manusciprt.</title>
        <authorList>
            <person name="Duman M."/>
            <person name="Valdes E.G."/>
            <person name="Ajmi N."/>
            <person name="Altun S."/>
            <person name="Saticioglu I.B."/>
        </authorList>
    </citation>
    <scope>NUCLEOTIDE SEQUENCE [LARGE SCALE GENOMIC DNA]</scope>
    <source>
        <strain evidence="9 10">120P</strain>
    </source>
</reference>
<feature type="transmembrane region" description="Helical" evidence="8">
    <location>
        <begin position="200"/>
        <end position="219"/>
    </location>
</feature>
<dbReference type="RefSeq" id="WP_330079101.1">
    <property type="nucleotide sequence ID" value="NZ_JAZDCU010000003.1"/>
</dbReference>
<evidence type="ECO:0000256" key="5">
    <source>
        <dbReference type="ARBA" id="ARBA00022692"/>
    </source>
</evidence>
<feature type="transmembrane region" description="Helical" evidence="8">
    <location>
        <begin position="53"/>
        <end position="70"/>
    </location>
</feature>
<feature type="transmembrane region" description="Helical" evidence="8">
    <location>
        <begin position="231"/>
        <end position="253"/>
    </location>
</feature>
<evidence type="ECO:0000256" key="6">
    <source>
        <dbReference type="ARBA" id="ARBA00022989"/>
    </source>
</evidence>
<feature type="transmembrane region" description="Helical" evidence="8">
    <location>
        <begin position="12"/>
        <end position="41"/>
    </location>
</feature>
<keyword evidence="7 8" id="KW-0472">Membrane</keyword>
<dbReference type="PANTHER" id="PTHR30269">
    <property type="entry name" value="TRANSMEMBRANE PROTEIN YFCA"/>
    <property type="match status" value="1"/>
</dbReference>
<keyword evidence="4 8" id="KW-1003">Cell membrane</keyword>
<keyword evidence="3" id="KW-0813">Transport</keyword>
<dbReference type="InterPro" id="IPR052017">
    <property type="entry name" value="TSUP"/>
</dbReference>
<accession>A0AB35WQT4</accession>
<feature type="transmembrane region" description="Helical" evidence="8">
    <location>
        <begin position="82"/>
        <end position="100"/>
    </location>
</feature>
<evidence type="ECO:0000256" key="2">
    <source>
        <dbReference type="ARBA" id="ARBA00009142"/>
    </source>
</evidence>